<name>A0ABU1BTF5_9BURK</name>
<evidence type="ECO:0000313" key="2">
    <source>
        <dbReference type="Proteomes" id="UP001225596"/>
    </source>
</evidence>
<keyword evidence="2" id="KW-1185">Reference proteome</keyword>
<organism evidence="1 2">
    <name type="scientific">Keguizhuia sedimenti</name>
    <dbReference type="NCBI Taxonomy" id="3064264"/>
    <lineage>
        <taxon>Bacteria</taxon>
        <taxon>Pseudomonadati</taxon>
        <taxon>Pseudomonadota</taxon>
        <taxon>Betaproteobacteria</taxon>
        <taxon>Burkholderiales</taxon>
        <taxon>Oxalobacteraceae</taxon>
        <taxon>Keguizhuia</taxon>
    </lineage>
</organism>
<gene>
    <name evidence="1" type="ORF">Q8A64_17890</name>
</gene>
<dbReference type="Proteomes" id="UP001225596">
    <property type="component" value="Unassembled WGS sequence"/>
</dbReference>
<accession>A0ABU1BTF5</accession>
<evidence type="ECO:0000313" key="1">
    <source>
        <dbReference type="EMBL" id="MDQ9172285.1"/>
    </source>
</evidence>
<sequence length="83" mass="9651">MPNLSFEAGANVRRNAKRLFNVEKGPSADIQTALIKKVIEIIRKEKKGDFLWESKRLGKSITLSARLQDNDELERFLMREFFP</sequence>
<proteinExistence type="predicted"/>
<reference evidence="1 2" key="1">
    <citation type="submission" date="2023-08" db="EMBL/GenBank/DDBJ databases">
        <title>Oxalobacteraceae gen .nov., isolated from river sludge outside the plant.</title>
        <authorList>
            <person name="Zhao S.Y."/>
        </authorList>
    </citation>
    <scope>NUCLEOTIDE SEQUENCE [LARGE SCALE GENOMIC DNA]</scope>
    <source>
        <strain evidence="1 2">R-40</strain>
    </source>
</reference>
<comment type="caution">
    <text evidence="1">The sequence shown here is derived from an EMBL/GenBank/DDBJ whole genome shotgun (WGS) entry which is preliminary data.</text>
</comment>
<dbReference type="RefSeq" id="WP_338438315.1">
    <property type="nucleotide sequence ID" value="NZ_JAUYVH010000020.1"/>
</dbReference>
<protein>
    <submittedName>
        <fullName evidence="1">Uncharacterized protein</fullName>
    </submittedName>
</protein>
<dbReference type="EMBL" id="JAUYVH010000020">
    <property type="protein sequence ID" value="MDQ9172285.1"/>
    <property type="molecule type" value="Genomic_DNA"/>
</dbReference>